<evidence type="ECO:0000256" key="9">
    <source>
        <dbReference type="SAM" id="Coils"/>
    </source>
</evidence>
<keyword evidence="3" id="KW-0597">Phosphoprotein</keyword>
<keyword evidence="6 12" id="KW-0418">Kinase</keyword>
<dbReference type="EMBL" id="JACGZW010000002">
    <property type="protein sequence ID" value="MBB1152873.1"/>
    <property type="molecule type" value="Genomic_DNA"/>
</dbReference>
<keyword evidence="10" id="KW-0812">Transmembrane</keyword>
<dbReference type="SMART" id="SM00387">
    <property type="entry name" value="HATPase_c"/>
    <property type="match status" value="1"/>
</dbReference>
<feature type="transmembrane region" description="Helical" evidence="10">
    <location>
        <begin position="279"/>
        <end position="297"/>
    </location>
</feature>
<dbReference type="InterPro" id="IPR036890">
    <property type="entry name" value="HATPase_C_sf"/>
</dbReference>
<reference evidence="12 13" key="1">
    <citation type="submission" date="2020-08" db="EMBL/GenBank/DDBJ databases">
        <title>Amycolatopsis sp. nov. DR6-1 isolated from Dendrobium heterocarpum.</title>
        <authorList>
            <person name="Tedsree N."/>
            <person name="Kuncharoen N."/>
            <person name="Likhitwitayawuid K."/>
            <person name="Tanasupawat S."/>
        </authorList>
    </citation>
    <scope>NUCLEOTIDE SEQUENCE [LARGE SCALE GENOMIC DNA]</scope>
    <source>
        <strain evidence="12 13">DR6-1</strain>
    </source>
</reference>
<dbReference type="InterPro" id="IPR011712">
    <property type="entry name" value="Sig_transdc_His_kin_sub3_dim/P"/>
</dbReference>
<dbReference type="Proteomes" id="UP000526734">
    <property type="component" value="Unassembled WGS sequence"/>
</dbReference>
<name>A0A7W3VTG0_9PSEU</name>
<dbReference type="SUPFAM" id="SSF55874">
    <property type="entry name" value="ATPase domain of HSP90 chaperone/DNA topoisomerase II/histidine kinase"/>
    <property type="match status" value="1"/>
</dbReference>
<dbReference type="RefSeq" id="WP_182890014.1">
    <property type="nucleotide sequence ID" value="NZ_JACGZW010000002.1"/>
</dbReference>
<feature type="transmembrane region" description="Helical" evidence="10">
    <location>
        <begin position="33"/>
        <end position="51"/>
    </location>
</feature>
<dbReference type="SUPFAM" id="SSF55781">
    <property type="entry name" value="GAF domain-like"/>
    <property type="match status" value="1"/>
</dbReference>
<feature type="domain" description="Histidine kinase/HSP90-like ATPase" evidence="11">
    <location>
        <begin position="558"/>
        <end position="645"/>
    </location>
</feature>
<dbReference type="Pfam" id="PF02518">
    <property type="entry name" value="HATPase_c"/>
    <property type="match status" value="1"/>
</dbReference>
<comment type="catalytic activity">
    <reaction evidence="1">
        <text>ATP + protein L-histidine = ADP + protein N-phospho-L-histidine.</text>
        <dbReference type="EC" id="2.7.13.3"/>
    </reaction>
</comment>
<dbReference type="InterPro" id="IPR029016">
    <property type="entry name" value="GAF-like_dom_sf"/>
</dbReference>
<accession>A0A7W3VTG0</accession>
<keyword evidence="13" id="KW-1185">Reference proteome</keyword>
<feature type="transmembrane region" description="Helical" evidence="10">
    <location>
        <begin position="218"/>
        <end position="241"/>
    </location>
</feature>
<organism evidence="12 13">
    <name type="scientific">Amycolatopsis dendrobii</name>
    <dbReference type="NCBI Taxonomy" id="2760662"/>
    <lineage>
        <taxon>Bacteria</taxon>
        <taxon>Bacillati</taxon>
        <taxon>Actinomycetota</taxon>
        <taxon>Actinomycetes</taxon>
        <taxon>Pseudonocardiales</taxon>
        <taxon>Pseudonocardiaceae</taxon>
        <taxon>Amycolatopsis</taxon>
    </lineage>
</organism>
<sequence length="654" mass="70978">MRWLLRGSALLGAICVLWSVVAALTVLDSSLTVAVAVAGPLPSWLVGVFAWRLAPQHPVARQALATGVLFAMLAAVAFLAAAEGNAFDFVQLPRMWRVLIGGIAAVLIVAVVRLVGLLPDGRYRFVYEKAVLRSLWLVVPFALVLTYAGGPLPVSPIPVGLWLLVLGPILLAARYFQLPRAQRRLLRWLLGMAVLVGATVLVPLVTASRLGPGQLTPILVLVATMAVPVALAVAAFRYRMLGVEVRRSTRYRLLWLLIALWYIGVVAGLSLAASRFLSLWPALLVTVAATLAVLPIRTRLSRAAARRVFGRRPSSYELLVHFGGTLEQAFDLPALADQLAGGLREVLDLSWARVRLRSPKPVVAIAGEPSATARLEVVLRHSGDDLGVLECGAKTEGEFTAADEELVATLARQSALAVRNARLSAELLARLEQIERQASELEASRARIVHAQNSERRRIQRRLHDGIQQELIVLLTSLRLARNQLRRDPGQVDPALGEAQEALCRVVEEVREAAHHIHPAELTDQGLATAVESRARRMPVPVEVDADPEVRTTRFPVDLEEAAYFIVSEALANMLKHAQATQATIRLSLQAGELCLEIRDNGRGFPPDSRPAGLHDRADTVGGRLTIVSGPDSGTTVRARLPVRESAPVPGWIP</sequence>
<keyword evidence="5" id="KW-0547">Nucleotide-binding</keyword>
<keyword evidence="4" id="KW-0808">Transferase</keyword>
<evidence type="ECO:0000256" key="3">
    <source>
        <dbReference type="ARBA" id="ARBA00022553"/>
    </source>
</evidence>
<feature type="transmembrane region" description="Helical" evidence="10">
    <location>
        <begin position="253"/>
        <end position="273"/>
    </location>
</feature>
<dbReference type="Gene3D" id="1.20.5.1930">
    <property type="match status" value="1"/>
</dbReference>
<feature type="transmembrane region" description="Helical" evidence="10">
    <location>
        <begin position="185"/>
        <end position="206"/>
    </location>
</feature>
<keyword evidence="10" id="KW-1133">Transmembrane helix</keyword>
<feature type="transmembrane region" description="Helical" evidence="10">
    <location>
        <begin position="63"/>
        <end position="82"/>
    </location>
</feature>
<dbReference type="PANTHER" id="PTHR24421:SF10">
    <property type="entry name" value="NITRATE_NITRITE SENSOR PROTEIN NARQ"/>
    <property type="match status" value="1"/>
</dbReference>
<dbReference type="PANTHER" id="PTHR24421">
    <property type="entry name" value="NITRATE/NITRITE SENSOR PROTEIN NARX-RELATED"/>
    <property type="match status" value="1"/>
</dbReference>
<keyword evidence="8" id="KW-0902">Two-component regulatory system</keyword>
<feature type="transmembrane region" description="Helical" evidence="10">
    <location>
        <begin position="154"/>
        <end position="173"/>
    </location>
</feature>
<dbReference type="GO" id="GO:0046983">
    <property type="term" value="F:protein dimerization activity"/>
    <property type="evidence" value="ECO:0007669"/>
    <property type="project" value="InterPro"/>
</dbReference>
<evidence type="ECO:0000256" key="1">
    <source>
        <dbReference type="ARBA" id="ARBA00000085"/>
    </source>
</evidence>
<dbReference type="GO" id="GO:0005524">
    <property type="term" value="F:ATP binding"/>
    <property type="evidence" value="ECO:0007669"/>
    <property type="project" value="UniProtKB-KW"/>
</dbReference>
<comment type="caution">
    <text evidence="12">The sequence shown here is derived from an EMBL/GenBank/DDBJ whole genome shotgun (WGS) entry which is preliminary data.</text>
</comment>
<proteinExistence type="predicted"/>
<evidence type="ECO:0000256" key="10">
    <source>
        <dbReference type="SAM" id="Phobius"/>
    </source>
</evidence>
<protein>
    <recommendedName>
        <fullName evidence="2">histidine kinase</fullName>
        <ecNumber evidence="2">2.7.13.3</ecNumber>
    </recommendedName>
</protein>
<feature type="coiled-coil region" evidence="9">
    <location>
        <begin position="424"/>
        <end position="451"/>
    </location>
</feature>
<evidence type="ECO:0000256" key="7">
    <source>
        <dbReference type="ARBA" id="ARBA00022840"/>
    </source>
</evidence>
<feature type="transmembrane region" description="Helical" evidence="10">
    <location>
        <begin position="130"/>
        <end position="148"/>
    </location>
</feature>
<dbReference type="EC" id="2.7.13.3" evidence="2"/>
<keyword evidence="7" id="KW-0067">ATP-binding</keyword>
<evidence type="ECO:0000313" key="12">
    <source>
        <dbReference type="EMBL" id="MBB1152873.1"/>
    </source>
</evidence>
<evidence type="ECO:0000256" key="4">
    <source>
        <dbReference type="ARBA" id="ARBA00022679"/>
    </source>
</evidence>
<dbReference type="AlphaFoldDB" id="A0A7W3VTG0"/>
<dbReference type="GO" id="GO:0016020">
    <property type="term" value="C:membrane"/>
    <property type="evidence" value="ECO:0007669"/>
    <property type="project" value="InterPro"/>
</dbReference>
<evidence type="ECO:0000259" key="11">
    <source>
        <dbReference type="SMART" id="SM00387"/>
    </source>
</evidence>
<dbReference type="GO" id="GO:0000155">
    <property type="term" value="F:phosphorelay sensor kinase activity"/>
    <property type="evidence" value="ECO:0007669"/>
    <property type="project" value="InterPro"/>
</dbReference>
<evidence type="ECO:0000256" key="8">
    <source>
        <dbReference type="ARBA" id="ARBA00023012"/>
    </source>
</evidence>
<feature type="transmembrane region" description="Helical" evidence="10">
    <location>
        <begin position="94"/>
        <end position="118"/>
    </location>
</feature>
<evidence type="ECO:0000256" key="6">
    <source>
        <dbReference type="ARBA" id="ARBA00022777"/>
    </source>
</evidence>
<dbReference type="Gene3D" id="3.30.450.40">
    <property type="match status" value="1"/>
</dbReference>
<evidence type="ECO:0000256" key="2">
    <source>
        <dbReference type="ARBA" id="ARBA00012438"/>
    </source>
</evidence>
<dbReference type="Gene3D" id="3.30.565.10">
    <property type="entry name" value="Histidine kinase-like ATPase, C-terminal domain"/>
    <property type="match status" value="1"/>
</dbReference>
<dbReference type="InterPro" id="IPR050482">
    <property type="entry name" value="Sensor_HK_TwoCompSys"/>
</dbReference>
<dbReference type="InterPro" id="IPR003594">
    <property type="entry name" value="HATPase_dom"/>
</dbReference>
<evidence type="ECO:0000256" key="5">
    <source>
        <dbReference type="ARBA" id="ARBA00022741"/>
    </source>
</evidence>
<keyword evidence="10" id="KW-0472">Membrane</keyword>
<gene>
    <name evidence="12" type="ORF">H4281_07010</name>
</gene>
<dbReference type="Pfam" id="PF07730">
    <property type="entry name" value="HisKA_3"/>
    <property type="match status" value="1"/>
</dbReference>
<evidence type="ECO:0000313" key="13">
    <source>
        <dbReference type="Proteomes" id="UP000526734"/>
    </source>
</evidence>
<keyword evidence="9" id="KW-0175">Coiled coil</keyword>
<dbReference type="CDD" id="cd16917">
    <property type="entry name" value="HATPase_UhpB-NarQ-NarX-like"/>
    <property type="match status" value="1"/>
</dbReference>